<dbReference type="EMBL" id="DF974265">
    <property type="protein sequence ID" value="GAU46931.1"/>
    <property type="molecule type" value="Genomic_DNA"/>
</dbReference>
<evidence type="ECO:0000256" key="1">
    <source>
        <dbReference type="SAM" id="MobiDB-lite"/>
    </source>
</evidence>
<feature type="region of interest" description="Disordered" evidence="1">
    <location>
        <begin position="1"/>
        <end position="81"/>
    </location>
</feature>
<gene>
    <name evidence="2" type="ORF">TSUD_85310</name>
</gene>
<accession>A0A2Z6NS54</accession>
<feature type="compositionally biased region" description="Basic and acidic residues" evidence="1">
    <location>
        <begin position="58"/>
        <end position="75"/>
    </location>
</feature>
<evidence type="ECO:0000313" key="2">
    <source>
        <dbReference type="EMBL" id="GAU46931.1"/>
    </source>
</evidence>
<dbReference type="Proteomes" id="UP000242715">
    <property type="component" value="Unassembled WGS sequence"/>
</dbReference>
<feature type="compositionally biased region" description="Polar residues" evidence="1">
    <location>
        <begin position="9"/>
        <end position="23"/>
    </location>
</feature>
<organism evidence="2 3">
    <name type="scientific">Trifolium subterraneum</name>
    <name type="common">Subterranean clover</name>
    <dbReference type="NCBI Taxonomy" id="3900"/>
    <lineage>
        <taxon>Eukaryota</taxon>
        <taxon>Viridiplantae</taxon>
        <taxon>Streptophyta</taxon>
        <taxon>Embryophyta</taxon>
        <taxon>Tracheophyta</taxon>
        <taxon>Spermatophyta</taxon>
        <taxon>Magnoliopsida</taxon>
        <taxon>eudicotyledons</taxon>
        <taxon>Gunneridae</taxon>
        <taxon>Pentapetalae</taxon>
        <taxon>rosids</taxon>
        <taxon>fabids</taxon>
        <taxon>Fabales</taxon>
        <taxon>Fabaceae</taxon>
        <taxon>Papilionoideae</taxon>
        <taxon>50 kb inversion clade</taxon>
        <taxon>NPAAA clade</taxon>
        <taxon>Hologalegina</taxon>
        <taxon>IRL clade</taxon>
        <taxon>Trifolieae</taxon>
        <taxon>Trifolium</taxon>
    </lineage>
</organism>
<dbReference type="AlphaFoldDB" id="A0A2Z6NS54"/>
<keyword evidence="3" id="KW-1185">Reference proteome</keyword>
<proteinExistence type="predicted"/>
<evidence type="ECO:0000313" key="3">
    <source>
        <dbReference type="Proteomes" id="UP000242715"/>
    </source>
</evidence>
<reference evidence="3" key="1">
    <citation type="journal article" date="2017" name="Front. Plant Sci.">
        <title>Climate Clever Clovers: New Paradigm to Reduce the Environmental Footprint of Ruminants by Breeding Low Methanogenic Forages Utilizing Haplotype Variation.</title>
        <authorList>
            <person name="Kaur P."/>
            <person name="Appels R."/>
            <person name="Bayer P.E."/>
            <person name="Keeble-Gagnere G."/>
            <person name="Wang J."/>
            <person name="Hirakawa H."/>
            <person name="Shirasawa K."/>
            <person name="Vercoe P."/>
            <person name="Stefanova K."/>
            <person name="Durmic Z."/>
            <person name="Nichols P."/>
            <person name="Revell C."/>
            <person name="Isobe S.N."/>
            <person name="Edwards D."/>
            <person name="Erskine W."/>
        </authorList>
    </citation>
    <scope>NUCLEOTIDE SEQUENCE [LARGE SCALE GENOMIC DNA]</scope>
    <source>
        <strain evidence="3">cv. Daliak</strain>
    </source>
</reference>
<protein>
    <submittedName>
        <fullName evidence="2">Uncharacterized protein</fullName>
    </submittedName>
</protein>
<sequence length="122" mass="13405">MLRSKEPSTESTPLAANIHSSPVSAEADNIQAQNSSASEFVDATETDSSASKANVEIDNSHNFDVDQHQSPHSEHCSGQQTLAPEKVVKDMEFFRDSWANLPEQEDIENDAISTSQIFLLML</sequence>
<name>A0A2Z6NS54_TRISU</name>